<organism evidence="1 2">
    <name type="scientific">Stereocaulon virgatum</name>
    <dbReference type="NCBI Taxonomy" id="373712"/>
    <lineage>
        <taxon>Eukaryota</taxon>
        <taxon>Fungi</taxon>
        <taxon>Dikarya</taxon>
        <taxon>Ascomycota</taxon>
        <taxon>Pezizomycotina</taxon>
        <taxon>Lecanoromycetes</taxon>
        <taxon>OSLEUM clade</taxon>
        <taxon>Lecanoromycetidae</taxon>
        <taxon>Lecanorales</taxon>
        <taxon>Lecanorineae</taxon>
        <taxon>Stereocaulaceae</taxon>
        <taxon>Stereocaulon</taxon>
    </lineage>
</organism>
<accession>A0ABR4ADF8</accession>
<gene>
    <name evidence="1" type="ORF">N7G274_003847</name>
</gene>
<comment type="caution">
    <text evidence="1">The sequence shown here is derived from an EMBL/GenBank/DDBJ whole genome shotgun (WGS) entry which is preliminary data.</text>
</comment>
<name>A0ABR4ADF8_9LECA</name>
<evidence type="ECO:0000313" key="1">
    <source>
        <dbReference type="EMBL" id="KAL2043540.1"/>
    </source>
</evidence>
<keyword evidence="2" id="KW-1185">Reference proteome</keyword>
<dbReference type="EMBL" id="JBEFKJ010000011">
    <property type="protein sequence ID" value="KAL2043540.1"/>
    <property type="molecule type" value="Genomic_DNA"/>
</dbReference>
<evidence type="ECO:0000313" key="2">
    <source>
        <dbReference type="Proteomes" id="UP001590950"/>
    </source>
</evidence>
<dbReference type="Proteomes" id="UP001590950">
    <property type="component" value="Unassembled WGS sequence"/>
</dbReference>
<protein>
    <submittedName>
        <fullName evidence="1">Uncharacterized protein</fullName>
    </submittedName>
</protein>
<proteinExistence type="predicted"/>
<sequence length="168" mass="19378">MRMTLMRGNEWRKKSICFQKTSVISRQGSSRNCVAASIKATYKRPVVSSHQKPDQDASFLEVVEPELNFVAKIDALHRDNHRLACEIRNWKQHAAMESDRRQKAESEAGHLKVTVRQLHVDNEKLEKHISEWKSMAEKSEGRAAKYSKEMGKIYATLEEVKSELPRAE</sequence>
<reference evidence="1 2" key="1">
    <citation type="submission" date="2024-09" db="EMBL/GenBank/DDBJ databases">
        <title>Rethinking Asexuality: The Enigmatic Case of Functional Sexual Genes in Lepraria (Stereocaulaceae).</title>
        <authorList>
            <person name="Doellman M."/>
            <person name="Sun Y."/>
            <person name="Barcenas-Pena A."/>
            <person name="Lumbsch H.T."/>
            <person name="Grewe F."/>
        </authorList>
    </citation>
    <scope>NUCLEOTIDE SEQUENCE [LARGE SCALE GENOMIC DNA]</scope>
    <source>
        <strain evidence="1 2">Mercado 3170</strain>
    </source>
</reference>